<dbReference type="InterPro" id="IPR028082">
    <property type="entry name" value="Peripla_BP_I"/>
</dbReference>
<dbReference type="AlphaFoldDB" id="A0A3M7TM78"/>
<dbReference type="GO" id="GO:0003700">
    <property type="term" value="F:DNA-binding transcription factor activity"/>
    <property type="evidence" value="ECO:0007669"/>
    <property type="project" value="TreeGrafter"/>
</dbReference>
<dbReference type="RefSeq" id="WP_122900275.1">
    <property type="nucleotide sequence ID" value="NZ_RHIB01000003.1"/>
</dbReference>
<dbReference type="Proteomes" id="UP000278746">
    <property type="component" value="Unassembled WGS sequence"/>
</dbReference>
<dbReference type="PROSITE" id="PS00356">
    <property type="entry name" value="HTH_LACI_1"/>
    <property type="match status" value="1"/>
</dbReference>
<dbReference type="OrthoDB" id="9784962at2"/>
<accession>A0A3M7TM78</accession>
<dbReference type="CDD" id="cd01392">
    <property type="entry name" value="HTH_LacI"/>
    <property type="match status" value="1"/>
</dbReference>
<dbReference type="CDD" id="cd19975">
    <property type="entry name" value="PBP1_CcpA-like"/>
    <property type="match status" value="1"/>
</dbReference>
<feature type="domain" description="HTH lacI-type" evidence="4">
    <location>
        <begin position="4"/>
        <end position="59"/>
    </location>
</feature>
<evidence type="ECO:0000313" key="6">
    <source>
        <dbReference type="Proteomes" id="UP000278746"/>
    </source>
</evidence>
<dbReference type="PANTHER" id="PTHR30146:SF149">
    <property type="entry name" value="HTH-TYPE TRANSCRIPTIONAL REGULATOR EBGR"/>
    <property type="match status" value="1"/>
</dbReference>
<evidence type="ECO:0000313" key="5">
    <source>
        <dbReference type="EMBL" id="RNA66635.1"/>
    </source>
</evidence>
<protein>
    <submittedName>
        <fullName evidence="5">LacI family transcriptional regulator</fullName>
    </submittedName>
</protein>
<keyword evidence="1" id="KW-0805">Transcription regulation</keyword>
<dbReference type="PANTHER" id="PTHR30146">
    <property type="entry name" value="LACI-RELATED TRANSCRIPTIONAL REPRESSOR"/>
    <property type="match status" value="1"/>
</dbReference>
<name>A0A3M7TM78_9BACI</name>
<dbReference type="InterPro" id="IPR010982">
    <property type="entry name" value="Lambda_DNA-bd_dom_sf"/>
</dbReference>
<dbReference type="PROSITE" id="PS50932">
    <property type="entry name" value="HTH_LACI_2"/>
    <property type="match status" value="1"/>
</dbReference>
<dbReference type="Pfam" id="PF00356">
    <property type="entry name" value="LacI"/>
    <property type="match status" value="1"/>
</dbReference>
<proteinExistence type="predicted"/>
<dbReference type="InterPro" id="IPR000843">
    <property type="entry name" value="HTH_LacI"/>
</dbReference>
<keyword evidence="6" id="KW-1185">Reference proteome</keyword>
<dbReference type="SUPFAM" id="SSF47413">
    <property type="entry name" value="lambda repressor-like DNA-binding domains"/>
    <property type="match status" value="1"/>
</dbReference>
<evidence type="ECO:0000256" key="2">
    <source>
        <dbReference type="ARBA" id="ARBA00023125"/>
    </source>
</evidence>
<gene>
    <name evidence="5" type="ORF">EBO34_15560</name>
</gene>
<dbReference type="SUPFAM" id="SSF53822">
    <property type="entry name" value="Periplasmic binding protein-like I"/>
    <property type="match status" value="1"/>
</dbReference>
<dbReference type="SMART" id="SM00354">
    <property type="entry name" value="HTH_LACI"/>
    <property type="match status" value="1"/>
</dbReference>
<comment type="caution">
    <text evidence="5">The sequence shown here is derived from an EMBL/GenBank/DDBJ whole genome shotgun (WGS) entry which is preliminary data.</text>
</comment>
<dbReference type="PRINTS" id="PR00036">
    <property type="entry name" value="HTHLACI"/>
</dbReference>
<keyword evidence="2" id="KW-0238">DNA-binding</keyword>
<dbReference type="Gene3D" id="1.10.260.40">
    <property type="entry name" value="lambda repressor-like DNA-binding domains"/>
    <property type="match status" value="1"/>
</dbReference>
<dbReference type="GO" id="GO:0000976">
    <property type="term" value="F:transcription cis-regulatory region binding"/>
    <property type="evidence" value="ECO:0007669"/>
    <property type="project" value="TreeGrafter"/>
</dbReference>
<keyword evidence="3" id="KW-0804">Transcription</keyword>
<reference evidence="5 6" key="1">
    <citation type="submission" date="2018-10" db="EMBL/GenBank/DDBJ databases">
        <title>Bacillus Keqinensis sp. nov., a moderately halophilic bacterium isolated from a saline-alkaline lake.</title>
        <authorList>
            <person name="Wang H."/>
        </authorList>
    </citation>
    <scope>NUCLEOTIDE SEQUENCE [LARGE SCALE GENOMIC DNA]</scope>
    <source>
        <strain evidence="5 6">KQ-3</strain>
    </source>
</reference>
<evidence type="ECO:0000259" key="4">
    <source>
        <dbReference type="PROSITE" id="PS50932"/>
    </source>
</evidence>
<evidence type="ECO:0000256" key="1">
    <source>
        <dbReference type="ARBA" id="ARBA00023015"/>
    </source>
</evidence>
<sequence length="338" mass="37340">MRKKTIKDVAKEANVSIATVSRILNQTSKGYSEKTKKHVLETMEKMGYSPNAVARSLISRQTRTIGVLFPEISGMVSSEMLHGIEAVANTFGHSVIVCNTNSDQAKTLKYLRILEEKQVEGVIFTSKVLTKEYEKMVRQMNVPFVVLASESEVEDVPHVKVDDELASYEATKFLIEHGHKHIGMLSGNGDDPIAGKPRIDGFKRALKEAKLPCRDTQIAQNNGFYFENGHLAFSKLMASHPETTAVFASSDELAMSAVSAALEYGKRVPDDLSIIGYDNTKLAKMAVPKLTVVSQELESLGRKAAEMLYREIHTGERSPSLTAQHNIVKRDSVKPLSS</sequence>
<evidence type="ECO:0000256" key="3">
    <source>
        <dbReference type="ARBA" id="ARBA00023163"/>
    </source>
</evidence>
<dbReference type="Pfam" id="PF00532">
    <property type="entry name" value="Peripla_BP_1"/>
    <property type="match status" value="1"/>
</dbReference>
<dbReference type="EMBL" id="RHIB01000003">
    <property type="protein sequence ID" value="RNA66635.1"/>
    <property type="molecule type" value="Genomic_DNA"/>
</dbReference>
<dbReference type="InterPro" id="IPR001761">
    <property type="entry name" value="Peripla_BP/Lac1_sug-bd_dom"/>
</dbReference>
<organism evidence="5 6">
    <name type="scientific">Alteribacter keqinensis</name>
    <dbReference type="NCBI Taxonomy" id="2483800"/>
    <lineage>
        <taxon>Bacteria</taxon>
        <taxon>Bacillati</taxon>
        <taxon>Bacillota</taxon>
        <taxon>Bacilli</taxon>
        <taxon>Bacillales</taxon>
        <taxon>Bacillaceae</taxon>
        <taxon>Alteribacter</taxon>
    </lineage>
</organism>
<dbReference type="Gene3D" id="3.40.50.2300">
    <property type="match status" value="2"/>
</dbReference>